<feature type="region of interest" description="Disordered" evidence="2">
    <location>
        <begin position="1"/>
        <end position="23"/>
    </location>
</feature>
<evidence type="ECO:0000256" key="1">
    <source>
        <dbReference type="SAM" id="Coils"/>
    </source>
</evidence>
<dbReference type="AlphaFoldDB" id="U6L6D6"/>
<dbReference type="VEuPathDB" id="ToxoDB:ETH2_1033600"/>
<feature type="compositionally biased region" description="Low complexity" evidence="2">
    <location>
        <begin position="324"/>
        <end position="343"/>
    </location>
</feature>
<dbReference type="EMBL" id="HG675762">
    <property type="protein sequence ID" value="CDJ43365.1"/>
    <property type="molecule type" value="Genomic_DNA"/>
</dbReference>
<sequence length="343" mass="39212">MSTEKATQAIPCSMPGSPNTAEGATSLQELRSQIAAQAGRLILVSEKKHSNGYSVYYQCYTPSNVRDLSLARHSALHQGKKPTPEQALVIFCVQPAASSENICQKYYEEVLQRWQQRYKKGDRPGVEKKLRDAEARRATIRQDTLERLAKHMLRIQQALGKREELFNSKCTQTQKASNKALARVLEALHRRAKRQQELKNKFMELYKRSARLVPVLLSQLTLPTDNLRLLCRKLQDALQGGHLCFRVKGYRKDALCINSSTHYCQYCKFQFLSRDKILVVTMWHRNREEVKRRAAELQRRIEAREKQAHALRCEQLQKKRKKGSAAAAADKTNSASSSVTTEA</sequence>
<dbReference type="RefSeq" id="XP_013234115.1">
    <property type="nucleotide sequence ID" value="XM_013378661.1"/>
</dbReference>
<dbReference type="VEuPathDB" id="ToxoDB:ETH_00008340"/>
<reference evidence="3" key="1">
    <citation type="submission" date="2013-10" db="EMBL/GenBank/DDBJ databases">
        <title>Genomic analysis of the causative agents of coccidiosis in chickens.</title>
        <authorList>
            <person name="Reid A.J."/>
            <person name="Blake D."/>
            <person name="Billington K."/>
            <person name="Browne H."/>
            <person name="Dunn M."/>
            <person name="Hung S."/>
            <person name="Kawahara F."/>
            <person name="Miranda-Saavedra D."/>
            <person name="Mourier T."/>
            <person name="Nagra H."/>
            <person name="Otto T.D."/>
            <person name="Rawlings N."/>
            <person name="Sanchez A."/>
            <person name="Sanders M."/>
            <person name="Subramaniam C."/>
            <person name="Tay Y."/>
            <person name="Dear P."/>
            <person name="Doerig C."/>
            <person name="Gruber A."/>
            <person name="Parkinson J."/>
            <person name="Shirley M."/>
            <person name="Wan K.L."/>
            <person name="Berriman M."/>
            <person name="Tomley F."/>
            <person name="Pain A."/>
        </authorList>
    </citation>
    <scope>NUCLEOTIDE SEQUENCE [LARGE SCALE GENOMIC DNA]</scope>
    <source>
        <strain evidence="3">Houghton</strain>
    </source>
</reference>
<organism evidence="3 4">
    <name type="scientific">Eimeria tenella</name>
    <name type="common">Coccidian parasite</name>
    <dbReference type="NCBI Taxonomy" id="5802"/>
    <lineage>
        <taxon>Eukaryota</taxon>
        <taxon>Sar</taxon>
        <taxon>Alveolata</taxon>
        <taxon>Apicomplexa</taxon>
        <taxon>Conoidasida</taxon>
        <taxon>Coccidia</taxon>
        <taxon>Eucoccidiorida</taxon>
        <taxon>Eimeriorina</taxon>
        <taxon>Eimeriidae</taxon>
        <taxon>Eimeria</taxon>
    </lineage>
</organism>
<gene>
    <name evidence="3" type="ORF">ETH_00008340</name>
</gene>
<protein>
    <submittedName>
        <fullName evidence="3">Uncharacterized protein</fullName>
    </submittedName>
</protein>
<keyword evidence="1" id="KW-0175">Coiled coil</keyword>
<feature type="coiled-coil region" evidence="1">
    <location>
        <begin position="280"/>
        <end position="314"/>
    </location>
</feature>
<evidence type="ECO:0000313" key="3">
    <source>
        <dbReference type="EMBL" id="CDJ43365.1"/>
    </source>
</evidence>
<evidence type="ECO:0000313" key="4">
    <source>
        <dbReference type="Proteomes" id="UP000030747"/>
    </source>
</evidence>
<dbReference type="GeneID" id="25250870"/>
<proteinExistence type="predicted"/>
<reference evidence="3" key="2">
    <citation type="submission" date="2013-10" db="EMBL/GenBank/DDBJ databases">
        <authorList>
            <person name="Aslett M."/>
        </authorList>
    </citation>
    <scope>NUCLEOTIDE SEQUENCE [LARGE SCALE GENOMIC DNA]</scope>
    <source>
        <strain evidence="3">Houghton</strain>
    </source>
</reference>
<dbReference type="OrthoDB" id="354406at2759"/>
<accession>U6L6D6</accession>
<name>U6L6D6_EIMTE</name>
<dbReference type="Proteomes" id="UP000030747">
    <property type="component" value="Unassembled WGS sequence"/>
</dbReference>
<keyword evidence="4" id="KW-1185">Reference proteome</keyword>
<feature type="region of interest" description="Disordered" evidence="2">
    <location>
        <begin position="317"/>
        <end position="343"/>
    </location>
</feature>
<evidence type="ECO:0000256" key="2">
    <source>
        <dbReference type="SAM" id="MobiDB-lite"/>
    </source>
</evidence>